<comment type="caution">
    <text evidence="2">The sequence shown here is derived from an EMBL/GenBank/DDBJ whole genome shotgun (WGS) entry which is preliminary data.</text>
</comment>
<reference evidence="3" key="1">
    <citation type="submission" date="2019-05" db="EMBL/GenBank/DDBJ databases">
        <title>Flavobacterium profundi sp. nov., isolated from a deep-sea seamount.</title>
        <authorList>
            <person name="Zhang D.-C."/>
        </authorList>
    </citation>
    <scope>NUCLEOTIDE SEQUENCE [LARGE SCALE GENOMIC DNA]</scope>
    <source>
        <strain evidence="3">TP390</strain>
    </source>
</reference>
<dbReference type="RefSeq" id="WP_140996101.1">
    <property type="nucleotide sequence ID" value="NZ_VDCZ01000001.1"/>
</dbReference>
<organism evidence="2 3">
    <name type="scientific">Flavobacterium profundi</name>
    <dbReference type="NCBI Taxonomy" id="1774945"/>
    <lineage>
        <taxon>Bacteria</taxon>
        <taxon>Pseudomonadati</taxon>
        <taxon>Bacteroidota</taxon>
        <taxon>Flavobacteriia</taxon>
        <taxon>Flavobacteriales</taxon>
        <taxon>Flavobacteriaceae</taxon>
        <taxon>Flavobacterium</taxon>
    </lineage>
</organism>
<dbReference type="InterPro" id="IPR000551">
    <property type="entry name" value="MerR-type_HTH_dom"/>
</dbReference>
<dbReference type="Pfam" id="PF02607">
    <property type="entry name" value="B12-binding_2"/>
    <property type="match status" value="1"/>
</dbReference>
<dbReference type="AlphaFoldDB" id="A0A6I4IDF4"/>
<evidence type="ECO:0000313" key="3">
    <source>
        <dbReference type="Proteomes" id="UP000431264"/>
    </source>
</evidence>
<evidence type="ECO:0000259" key="1">
    <source>
        <dbReference type="SMART" id="SM00422"/>
    </source>
</evidence>
<dbReference type="SMART" id="SM00422">
    <property type="entry name" value="HTH_MERR"/>
    <property type="match status" value="1"/>
</dbReference>
<feature type="domain" description="HTH merR-type" evidence="1">
    <location>
        <begin position="8"/>
        <end position="77"/>
    </location>
</feature>
<evidence type="ECO:0000313" key="2">
    <source>
        <dbReference type="EMBL" id="MVO07683.1"/>
    </source>
</evidence>
<proteinExistence type="predicted"/>
<dbReference type="InterPro" id="IPR003759">
    <property type="entry name" value="Cbl-bd_cap"/>
</dbReference>
<dbReference type="GO" id="GO:0006355">
    <property type="term" value="P:regulation of DNA-templated transcription"/>
    <property type="evidence" value="ECO:0007669"/>
    <property type="project" value="InterPro"/>
</dbReference>
<dbReference type="Gene3D" id="3.40.50.280">
    <property type="entry name" value="Cobalamin-binding domain"/>
    <property type="match status" value="1"/>
</dbReference>
<gene>
    <name evidence="2" type="ORF">GOQ30_00730</name>
</gene>
<protein>
    <submittedName>
        <fullName evidence="2">MerR family transcriptional regulator</fullName>
    </submittedName>
</protein>
<dbReference type="Gene3D" id="1.10.1240.10">
    <property type="entry name" value="Methionine synthase domain"/>
    <property type="match status" value="1"/>
</dbReference>
<keyword evidence="3" id="KW-1185">Reference proteome</keyword>
<dbReference type="OrthoDB" id="9800334at2"/>
<dbReference type="Gene3D" id="1.10.1660.10">
    <property type="match status" value="1"/>
</dbReference>
<dbReference type="GO" id="GO:0003677">
    <property type="term" value="F:DNA binding"/>
    <property type="evidence" value="ECO:0007669"/>
    <property type="project" value="InterPro"/>
</dbReference>
<dbReference type="SUPFAM" id="SSF46955">
    <property type="entry name" value="Putative DNA-binding domain"/>
    <property type="match status" value="1"/>
</dbReference>
<accession>A0A6I4IDF4</accession>
<dbReference type="CDD" id="cd01104">
    <property type="entry name" value="HTH_MlrA-CarA"/>
    <property type="match status" value="1"/>
</dbReference>
<name>A0A6I4IDF4_9FLAO</name>
<dbReference type="InterPro" id="IPR009061">
    <property type="entry name" value="DNA-bd_dom_put_sf"/>
</dbReference>
<sequence length="297" mass="34952">MNNVKTSFSVKDLENLSGIKAHTIRIWEKRYSIFSPDRNENNIRSYNSDDLLKLLNITFLNNFGYKISKISSLSTEDMNSLVKQIYSDKNSSSLAISSFKFAMFNFDTQLFHETYAKLAETKSFEEIFYEVFIPLLDEIGVLWQTATLKPIHEHFISALIRQKLYTVIEEAHQQIKYSRKKVFVLYLPMNEIHELGLVFINYLLLKKGYSTLYLGESVPMEDLEDMKQYFDEVHFISYFTVQPLSEDVNAYLEQFYQTILKDTPNRLYVLGKQIEHVTQKYESVMCYSEIQNLLLDL</sequence>
<dbReference type="Pfam" id="PF13411">
    <property type="entry name" value="MerR_1"/>
    <property type="match status" value="1"/>
</dbReference>
<dbReference type="Proteomes" id="UP000431264">
    <property type="component" value="Unassembled WGS sequence"/>
</dbReference>
<dbReference type="InterPro" id="IPR036594">
    <property type="entry name" value="Meth_synthase_dom"/>
</dbReference>
<dbReference type="EMBL" id="WQLW01000001">
    <property type="protein sequence ID" value="MVO07683.1"/>
    <property type="molecule type" value="Genomic_DNA"/>
</dbReference>